<sequence>MDVFERLEALLQQFRRNVGAETVYGTPIQVGNRTIIPIAKVSYGFGGVGGSDGSRMGGGAGAAPIGALEVSPEGTRFVRFSESRRTLAALGLGIAIGLLVRRRV</sequence>
<dbReference type="Proteomes" id="UP000184203">
    <property type="component" value="Unassembled WGS sequence"/>
</dbReference>
<protein>
    <submittedName>
        <fullName evidence="2">Uncharacterized spore protein YtfJ</fullName>
    </submittedName>
</protein>
<dbReference type="eggNOG" id="arCOG14964">
    <property type="taxonomic scope" value="Archaea"/>
</dbReference>
<evidence type="ECO:0000313" key="1">
    <source>
        <dbReference type="EMBL" id="EFW92727.1"/>
    </source>
</evidence>
<evidence type="ECO:0000313" key="4">
    <source>
        <dbReference type="Proteomes" id="UP000184203"/>
    </source>
</evidence>
<dbReference type="InterPro" id="IPR014229">
    <property type="entry name" value="Spore_YtfJ"/>
</dbReference>
<dbReference type="RefSeq" id="WP_007978560.1">
    <property type="nucleotide sequence ID" value="NZ_AEMG01000006.1"/>
</dbReference>
<accession>E7QRV8</accession>
<dbReference type="EMBL" id="FRAN01000001">
    <property type="protein sequence ID" value="SHK14371.1"/>
    <property type="molecule type" value="Genomic_DNA"/>
</dbReference>
<keyword evidence="4" id="KW-1185">Reference proteome</keyword>
<dbReference type="EMBL" id="AEMG01000006">
    <property type="protein sequence ID" value="EFW92727.1"/>
    <property type="molecule type" value="Genomic_DNA"/>
</dbReference>
<gene>
    <name evidence="2" type="ORF">SAMN05444342_0730</name>
    <name evidence="1" type="ORF">ZOD2009_07654</name>
</gene>
<proteinExistence type="predicted"/>
<dbReference type="PANTHER" id="PTHR39162">
    <property type="entry name" value="GLL3345 PROTEIN"/>
    <property type="match status" value="1"/>
</dbReference>
<evidence type="ECO:0000313" key="3">
    <source>
        <dbReference type="Proteomes" id="UP000003751"/>
    </source>
</evidence>
<dbReference type="Pfam" id="PF09579">
    <property type="entry name" value="Spore_YtfJ"/>
    <property type="match status" value="1"/>
</dbReference>
<dbReference type="OrthoDB" id="293514at2157"/>
<dbReference type="PATRIC" id="fig|797209.4.peg.1524"/>
<dbReference type="AlphaFoldDB" id="E7QRV8"/>
<name>E7QRV8_HALPU</name>
<reference evidence="4" key="2">
    <citation type="submission" date="2016-11" db="EMBL/GenBank/DDBJ databases">
        <authorList>
            <person name="Varghese N."/>
            <person name="Submissions S."/>
        </authorList>
    </citation>
    <scope>NUCLEOTIDE SEQUENCE [LARGE SCALE GENOMIC DNA]</scope>
    <source>
        <strain evidence="4">DX253</strain>
    </source>
</reference>
<reference evidence="2" key="3">
    <citation type="submission" date="2016-11" db="EMBL/GenBank/DDBJ databases">
        <authorList>
            <person name="Jaros S."/>
            <person name="Januszkiewicz K."/>
            <person name="Wedrychowicz H."/>
        </authorList>
    </citation>
    <scope>NUCLEOTIDE SEQUENCE [LARGE SCALE GENOMIC DNA]</scope>
    <source>
        <strain evidence="2">DX253</strain>
    </source>
</reference>
<dbReference type="PANTHER" id="PTHR39162:SF1">
    <property type="entry name" value="SPORULATION PROTEIN YTFJ"/>
    <property type="match status" value="1"/>
</dbReference>
<dbReference type="Proteomes" id="UP000003751">
    <property type="component" value="Unassembled WGS sequence"/>
</dbReference>
<evidence type="ECO:0000313" key="2">
    <source>
        <dbReference type="EMBL" id="SHK14371.1"/>
    </source>
</evidence>
<reference evidence="1 3" key="1">
    <citation type="journal article" date="2014" name="ISME J.">
        <title>Trehalose/2-sulfotrehalose biosynthesis and glycine-betaine uptake are widely spread mechanisms for osmoadaptation in the Halobacteriales.</title>
        <authorList>
            <person name="Youssef N.H."/>
            <person name="Savage-Ashlock K.N."/>
            <person name="McCully A.L."/>
            <person name="Luedtke B."/>
            <person name="Shaw E.I."/>
            <person name="Hoff W.D."/>
            <person name="Elshahed M.S."/>
        </authorList>
    </citation>
    <scope>NUCLEOTIDE SEQUENCE [LARGE SCALE GENOMIC DNA]</scope>
    <source>
        <strain evidence="1 3">DX253</strain>
    </source>
</reference>
<organism evidence="1 3">
    <name type="scientific">Haladaptatus paucihalophilus DX253</name>
    <dbReference type="NCBI Taxonomy" id="797209"/>
    <lineage>
        <taxon>Archaea</taxon>
        <taxon>Methanobacteriati</taxon>
        <taxon>Methanobacteriota</taxon>
        <taxon>Stenosarchaea group</taxon>
        <taxon>Halobacteria</taxon>
        <taxon>Halobacteriales</taxon>
        <taxon>Haladaptataceae</taxon>
        <taxon>Haladaptatus</taxon>
    </lineage>
</organism>